<evidence type="ECO:0000256" key="5">
    <source>
        <dbReference type="ARBA" id="ARBA00022679"/>
    </source>
</evidence>
<dbReference type="SUPFAM" id="SSF55083">
    <property type="entry name" value="6-hydroxymethyl-7,8-dihydropterin pyrophosphokinase, HPPK"/>
    <property type="match status" value="1"/>
</dbReference>
<keyword evidence="5 14" id="KW-0808">Transferase</keyword>
<evidence type="ECO:0000256" key="11">
    <source>
        <dbReference type="ARBA" id="ARBA00029766"/>
    </source>
</evidence>
<evidence type="ECO:0000256" key="3">
    <source>
        <dbReference type="ARBA" id="ARBA00013253"/>
    </source>
</evidence>
<dbReference type="PROSITE" id="PS00794">
    <property type="entry name" value="HPPK"/>
    <property type="match status" value="1"/>
</dbReference>
<dbReference type="InterPro" id="IPR035907">
    <property type="entry name" value="Hppk_sf"/>
</dbReference>
<feature type="domain" description="7,8-dihydro-6-hydroxymethylpterin-pyrophosphokinase" evidence="13">
    <location>
        <begin position="91"/>
        <end position="102"/>
    </location>
</feature>
<gene>
    <name evidence="14" type="primary">folK</name>
    <name evidence="14" type="ORF">HYN46_12070</name>
</gene>
<evidence type="ECO:0000313" key="14">
    <source>
        <dbReference type="EMBL" id="AXI03510.1"/>
    </source>
</evidence>
<name>A0A345P8A1_9GAMM</name>
<organism evidence="14 15">
    <name type="scientific">Aquirhabdus parva</name>
    <dbReference type="NCBI Taxonomy" id="2283318"/>
    <lineage>
        <taxon>Bacteria</taxon>
        <taxon>Pseudomonadati</taxon>
        <taxon>Pseudomonadota</taxon>
        <taxon>Gammaproteobacteria</taxon>
        <taxon>Moraxellales</taxon>
        <taxon>Moraxellaceae</taxon>
        <taxon>Aquirhabdus</taxon>
    </lineage>
</organism>
<dbReference type="UniPathway" id="UPA00077">
    <property type="reaction ID" value="UER00155"/>
</dbReference>
<keyword evidence="15" id="KW-1185">Reference proteome</keyword>
<sequence>MARVFIGLGSNLANESGDSRQILRDAVHALQALSTSKTQVSSLYASSPMGPQDQPDYLNAVALIHTTLPPHDLLDALQKIEQRAGRVRVRRWGERTLDLDILIMDEGDLPSSDNAENPFPKQIIMHDERLSIPHIGILERSFVVQPLLELDASLSIGGIILTKCSAATAQTGIRIVENVDWAD</sequence>
<keyword evidence="7 14" id="KW-0418">Kinase</keyword>
<keyword evidence="6" id="KW-0547">Nucleotide-binding</keyword>
<comment type="similarity">
    <text evidence="2">Belongs to the HPPK family.</text>
</comment>
<evidence type="ECO:0000256" key="8">
    <source>
        <dbReference type="ARBA" id="ARBA00022840"/>
    </source>
</evidence>
<evidence type="ECO:0000256" key="4">
    <source>
        <dbReference type="ARBA" id="ARBA00016218"/>
    </source>
</evidence>
<dbReference type="Proteomes" id="UP000253940">
    <property type="component" value="Chromosome"/>
</dbReference>
<dbReference type="OrthoDB" id="9808041at2"/>
<reference evidence="14 15" key="1">
    <citation type="submission" date="2018-07" db="EMBL/GenBank/DDBJ databases">
        <title>Genome sequencing of Moraxellaceae gen. HYN0046.</title>
        <authorList>
            <person name="Kim M."/>
            <person name="Yi H."/>
        </authorList>
    </citation>
    <scope>NUCLEOTIDE SEQUENCE [LARGE SCALE GENOMIC DNA]</scope>
    <source>
        <strain evidence="14 15">HYN0046</strain>
    </source>
</reference>
<dbReference type="GO" id="GO:0003848">
    <property type="term" value="F:2-amino-4-hydroxy-6-hydroxymethyldihydropteridine diphosphokinase activity"/>
    <property type="evidence" value="ECO:0007669"/>
    <property type="project" value="UniProtKB-EC"/>
</dbReference>
<proteinExistence type="inferred from homology"/>
<evidence type="ECO:0000256" key="6">
    <source>
        <dbReference type="ARBA" id="ARBA00022741"/>
    </source>
</evidence>
<evidence type="ECO:0000256" key="10">
    <source>
        <dbReference type="ARBA" id="ARBA00029409"/>
    </source>
</evidence>
<dbReference type="GO" id="GO:0005524">
    <property type="term" value="F:ATP binding"/>
    <property type="evidence" value="ECO:0007669"/>
    <property type="project" value="UniProtKB-KW"/>
</dbReference>
<evidence type="ECO:0000256" key="12">
    <source>
        <dbReference type="ARBA" id="ARBA00033413"/>
    </source>
</evidence>
<dbReference type="KEGG" id="mbah:HYN46_12070"/>
<dbReference type="PANTHER" id="PTHR43071">
    <property type="entry name" value="2-AMINO-4-HYDROXY-6-HYDROXYMETHYLDIHYDROPTERIDINE PYROPHOSPHOKINASE"/>
    <property type="match status" value="1"/>
</dbReference>
<dbReference type="GO" id="GO:0016301">
    <property type="term" value="F:kinase activity"/>
    <property type="evidence" value="ECO:0007669"/>
    <property type="project" value="UniProtKB-KW"/>
</dbReference>
<dbReference type="GO" id="GO:0046654">
    <property type="term" value="P:tetrahydrofolate biosynthetic process"/>
    <property type="evidence" value="ECO:0007669"/>
    <property type="project" value="UniProtKB-UniPathway"/>
</dbReference>
<dbReference type="PANTHER" id="PTHR43071:SF1">
    <property type="entry name" value="2-AMINO-4-HYDROXY-6-HYDROXYMETHYLDIHYDROPTERIDINE PYROPHOSPHOKINASE"/>
    <property type="match status" value="1"/>
</dbReference>
<accession>A0A345P8A1</accession>
<dbReference type="CDD" id="cd00483">
    <property type="entry name" value="HPPK"/>
    <property type="match status" value="1"/>
</dbReference>
<dbReference type="EC" id="2.7.6.3" evidence="3"/>
<comment type="pathway">
    <text evidence="1">Cofactor biosynthesis; tetrahydrofolate biosynthesis; 2-amino-4-hydroxy-6-hydroxymethyl-7,8-dihydropteridine diphosphate from 7,8-dihydroneopterin triphosphate: step 4/4.</text>
</comment>
<evidence type="ECO:0000259" key="13">
    <source>
        <dbReference type="PROSITE" id="PS00794"/>
    </source>
</evidence>
<dbReference type="EMBL" id="CP031222">
    <property type="protein sequence ID" value="AXI03510.1"/>
    <property type="molecule type" value="Genomic_DNA"/>
</dbReference>
<dbReference type="Gene3D" id="3.30.70.560">
    <property type="entry name" value="7,8-Dihydro-6-hydroxymethylpterin-pyrophosphokinase HPPK"/>
    <property type="match status" value="1"/>
</dbReference>
<evidence type="ECO:0000256" key="7">
    <source>
        <dbReference type="ARBA" id="ARBA00022777"/>
    </source>
</evidence>
<dbReference type="AlphaFoldDB" id="A0A345P8A1"/>
<protein>
    <recommendedName>
        <fullName evidence="4">2-amino-4-hydroxy-6-hydroxymethyldihydropteridine pyrophosphokinase</fullName>
        <ecNumber evidence="3">2.7.6.3</ecNumber>
    </recommendedName>
    <alternativeName>
        <fullName evidence="11">6-hydroxymethyl-7,8-dihydropterin pyrophosphokinase</fullName>
    </alternativeName>
    <alternativeName>
        <fullName evidence="12">7,8-dihydro-6-hydroxymethylpterin-pyrophosphokinase</fullName>
    </alternativeName>
</protein>
<evidence type="ECO:0000256" key="1">
    <source>
        <dbReference type="ARBA" id="ARBA00005051"/>
    </source>
</evidence>
<evidence type="ECO:0000256" key="2">
    <source>
        <dbReference type="ARBA" id="ARBA00005810"/>
    </source>
</evidence>
<dbReference type="GO" id="GO:0046656">
    <property type="term" value="P:folic acid biosynthetic process"/>
    <property type="evidence" value="ECO:0007669"/>
    <property type="project" value="UniProtKB-KW"/>
</dbReference>
<comment type="function">
    <text evidence="10">Catalyzes the transfer of pyrophosphate from adenosine triphosphate (ATP) to 6-hydroxymethyl-7,8-dihydropterin, an enzymatic step in folate biosynthesis pathway.</text>
</comment>
<dbReference type="NCBIfam" id="TIGR01498">
    <property type="entry name" value="folK"/>
    <property type="match status" value="1"/>
</dbReference>
<evidence type="ECO:0000313" key="15">
    <source>
        <dbReference type="Proteomes" id="UP000253940"/>
    </source>
</evidence>
<keyword evidence="9" id="KW-0289">Folate biosynthesis</keyword>
<dbReference type="InterPro" id="IPR000550">
    <property type="entry name" value="Hppk"/>
</dbReference>
<dbReference type="Pfam" id="PF01288">
    <property type="entry name" value="HPPK"/>
    <property type="match status" value="1"/>
</dbReference>
<dbReference type="RefSeq" id="WP_114899618.1">
    <property type="nucleotide sequence ID" value="NZ_CP031222.1"/>
</dbReference>
<keyword evidence="8" id="KW-0067">ATP-binding</keyword>
<evidence type="ECO:0000256" key="9">
    <source>
        <dbReference type="ARBA" id="ARBA00022909"/>
    </source>
</evidence>